<organism evidence="2 3">
    <name type="scientific">Mytilus edulis</name>
    <name type="common">Blue mussel</name>
    <dbReference type="NCBI Taxonomy" id="6550"/>
    <lineage>
        <taxon>Eukaryota</taxon>
        <taxon>Metazoa</taxon>
        <taxon>Spiralia</taxon>
        <taxon>Lophotrochozoa</taxon>
        <taxon>Mollusca</taxon>
        <taxon>Bivalvia</taxon>
        <taxon>Autobranchia</taxon>
        <taxon>Pteriomorphia</taxon>
        <taxon>Mytilida</taxon>
        <taxon>Mytiloidea</taxon>
        <taxon>Mytilidae</taxon>
        <taxon>Mytilinae</taxon>
        <taxon>Mytilus</taxon>
    </lineage>
</organism>
<evidence type="ECO:0000313" key="3">
    <source>
        <dbReference type="Proteomes" id="UP000683360"/>
    </source>
</evidence>
<accession>A0A8S3QTW8</accession>
<reference evidence="2" key="1">
    <citation type="submission" date="2021-03" db="EMBL/GenBank/DDBJ databases">
        <authorList>
            <person name="Bekaert M."/>
        </authorList>
    </citation>
    <scope>NUCLEOTIDE SEQUENCE</scope>
</reference>
<comment type="caution">
    <text evidence="2">The sequence shown here is derived from an EMBL/GenBank/DDBJ whole genome shotgun (WGS) entry which is preliminary data.</text>
</comment>
<dbReference type="EMBL" id="CAJPWZ010000743">
    <property type="protein sequence ID" value="CAG2200367.1"/>
    <property type="molecule type" value="Genomic_DNA"/>
</dbReference>
<evidence type="ECO:0000313" key="2">
    <source>
        <dbReference type="EMBL" id="CAG2200367.1"/>
    </source>
</evidence>
<dbReference type="AlphaFoldDB" id="A0A8S3QTW8"/>
<name>A0A8S3QTW8_MYTED</name>
<sequence>MAMKDAGYLVEADFCRIFRNWYRAQDEAGISCTQRHEFEQELRHWLLNGVRFDVFPLEGRYVKDIPVILFEGLLLHIDRRSQLYTLTGGSYTARSSVFYIHTSSARVYPVSPMLQSNNDDIETCRLQSEEDIRRLRNISMSHFICSIAVSSSSRDHLFDMPERKTTNPKRKRGTITSLNEPAKGSKGIRADRYKVDESKILPHVPGILLDDNLT</sequence>
<gene>
    <name evidence="2" type="ORF">MEDL_15021</name>
</gene>
<evidence type="ECO:0000256" key="1">
    <source>
        <dbReference type="SAM" id="MobiDB-lite"/>
    </source>
</evidence>
<keyword evidence="3" id="KW-1185">Reference proteome</keyword>
<feature type="region of interest" description="Disordered" evidence="1">
    <location>
        <begin position="158"/>
        <end position="188"/>
    </location>
</feature>
<dbReference type="Proteomes" id="UP000683360">
    <property type="component" value="Unassembled WGS sequence"/>
</dbReference>
<proteinExistence type="predicted"/>
<dbReference type="OrthoDB" id="6134475at2759"/>
<protein>
    <submittedName>
        <fullName evidence="2">Uncharacterized protein</fullName>
    </submittedName>
</protein>